<proteinExistence type="predicted"/>
<keyword evidence="6" id="KW-0067">ATP-binding</keyword>
<evidence type="ECO:0000313" key="10">
    <source>
        <dbReference type="Proteomes" id="UP001499924"/>
    </source>
</evidence>
<dbReference type="Pfam" id="PF00069">
    <property type="entry name" value="Pkinase"/>
    <property type="match status" value="1"/>
</dbReference>
<evidence type="ECO:0000259" key="8">
    <source>
        <dbReference type="PROSITE" id="PS50011"/>
    </source>
</evidence>
<dbReference type="Gene3D" id="3.30.200.20">
    <property type="entry name" value="Phosphorylase Kinase, domain 1"/>
    <property type="match status" value="1"/>
</dbReference>
<dbReference type="SUPFAM" id="SSF56112">
    <property type="entry name" value="Protein kinase-like (PK-like)"/>
    <property type="match status" value="1"/>
</dbReference>
<dbReference type="RefSeq" id="WP_344686574.1">
    <property type="nucleotide sequence ID" value="NZ_BAAAVV010000001.1"/>
</dbReference>
<dbReference type="InterPro" id="IPR011659">
    <property type="entry name" value="WD40"/>
</dbReference>
<evidence type="ECO:0000256" key="7">
    <source>
        <dbReference type="SAM" id="MobiDB-lite"/>
    </source>
</evidence>
<dbReference type="Gene3D" id="2.120.10.30">
    <property type="entry name" value="TolB, C-terminal domain"/>
    <property type="match status" value="2"/>
</dbReference>
<dbReference type="PANTHER" id="PTHR43289">
    <property type="entry name" value="MITOGEN-ACTIVATED PROTEIN KINASE KINASE KINASE 20-RELATED"/>
    <property type="match status" value="1"/>
</dbReference>
<reference evidence="10" key="1">
    <citation type="journal article" date="2019" name="Int. J. Syst. Evol. Microbiol.">
        <title>The Global Catalogue of Microorganisms (GCM) 10K type strain sequencing project: providing services to taxonomists for standard genome sequencing and annotation.</title>
        <authorList>
            <consortium name="The Broad Institute Genomics Platform"/>
            <consortium name="The Broad Institute Genome Sequencing Center for Infectious Disease"/>
            <person name="Wu L."/>
            <person name="Ma J."/>
        </authorList>
    </citation>
    <scope>NUCLEOTIDE SEQUENCE [LARGE SCALE GENOMIC DNA]</scope>
    <source>
        <strain evidence="10">JCM 15614</strain>
    </source>
</reference>
<comment type="caution">
    <text evidence="9">The sequence shown here is derived from an EMBL/GenBank/DDBJ whole genome shotgun (WGS) entry which is preliminary data.</text>
</comment>
<dbReference type="SMART" id="SM00220">
    <property type="entry name" value="S_TKc"/>
    <property type="match status" value="1"/>
</dbReference>
<dbReference type="InterPro" id="IPR000719">
    <property type="entry name" value="Prot_kinase_dom"/>
</dbReference>
<keyword evidence="5" id="KW-0418">Kinase</keyword>
<dbReference type="Gene3D" id="1.10.510.10">
    <property type="entry name" value="Transferase(Phosphotransferase) domain 1"/>
    <property type="match status" value="1"/>
</dbReference>
<feature type="region of interest" description="Disordered" evidence="7">
    <location>
        <begin position="534"/>
        <end position="562"/>
    </location>
</feature>
<dbReference type="InterPro" id="IPR011042">
    <property type="entry name" value="6-blade_b-propeller_TolB-like"/>
</dbReference>
<feature type="compositionally biased region" description="Pro residues" evidence="7">
    <location>
        <begin position="447"/>
        <end position="458"/>
    </location>
</feature>
<dbReference type="Proteomes" id="UP001499924">
    <property type="component" value="Unassembled WGS sequence"/>
</dbReference>
<sequence length="851" mass="88740">MPLAPGETIAGYTVVRPLGSGGMGAVYLVRHPRLPRYDALKLLRSELSADPDFARRFLREADVVAGLSHRNIVSVLDRGEDDGQLWLTMQYVDGIDAEQALEGAGGLLPAERVAHIVTEVAAALDAAHRAHLIHRDVKPANILLSPAADEDDPEQVFLTDFGIAKSLESGDTRLTRTGAVVATFDYASPEQIESRSPDARSDIYSLGCVLFKLLTGRVPFPGPGVAAAIHGHLQLPPPRPTSLVPWLAPGIDDVVARAMAKDPADRFPTCRAMAAATARALADFPEPPGPPYTVLLAHTGTGPVVGPMITDSLSQQATERLVDLVRRTRFFDLPENIHEVAGRTTTGHRPRGGRPVTIEIRSGQRVGRVAADLDEARRPATLDALVDVIEHLSPTPDHPPAPATVLNDLRAAQGVIAAAQAPPAPTGAGASLGPTVREAPHPARTGAPPPVRQPPRPLPAYLSPHVTGGTGYAGTGYGPGQPVPPGGPGGPDAPRAYPGGTAPAPRRGRLLLVAMVILVLVVAAGTVWWFSRDGTPGSSGSSSASQTSSSTTPPGIPGLPAAEELPSATLVAPRSQDGNTDLYLLDTGTGSTTLRLTSAPEADTAPLLSPDRRTIAYIQKSADGRGSLRVVATDASGDRPMFETPPPGCGSVLRPAWNPVDGRQLALVCIDDGGGHSLHIVDVDGTVVRDLDVGFDVVDDVSFSHDGSTLVFWARNGSEGSALFKVPADGSGDPVQLTAGGDAEDADAVWSPDGQQIAFRRAPLDGSGESDILVMNADGSGARTLAGGPGFDQDPSWSPEGDQIAFKSNRSGPSDRDGNHLWLVRTDGSDLRQLPAGPEGADDSAPAWGPR</sequence>
<dbReference type="PROSITE" id="PS00108">
    <property type="entry name" value="PROTEIN_KINASE_ST"/>
    <property type="match status" value="1"/>
</dbReference>
<name>A0ABP6NQN4_9ACTN</name>
<dbReference type="InterPro" id="IPR008271">
    <property type="entry name" value="Ser/Thr_kinase_AS"/>
</dbReference>
<evidence type="ECO:0000256" key="3">
    <source>
        <dbReference type="ARBA" id="ARBA00022679"/>
    </source>
</evidence>
<feature type="compositionally biased region" description="Gly residues" evidence="7">
    <location>
        <begin position="468"/>
        <end position="479"/>
    </location>
</feature>
<gene>
    <name evidence="9" type="ORF">GCM10010531_01550</name>
</gene>
<dbReference type="PROSITE" id="PS50011">
    <property type="entry name" value="PROTEIN_KINASE_DOM"/>
    <property type="match status" value="1"/>
</dbReference>
<dbReference type="EC" id="2.7.11.1" evidence="1"/>
<keyword evidence="2" id="KW-0723">Serine/threonine-protein kinase</keyword>
<keyword evidence="3" id="KW-0808">Transferase</keyword>
<feature type="compositionally biased region" description="Low complexity" evidence="7">
    <location>
        <begin position="421"/>
        <end position="434"/>
    </location>
</feature>
<accession>A0ABP6NQN4</accession>
<dbReference type="EMBL" id="BAAAVV010000001">
    <property type="protein sequence ID" value="GAA3154193.1"/>
    <property type="molecule type" value="Genomic_DNA"/>
</dbReference>
<feature type="region of interest" description="Disordered" evidence="7">
    <location>
        <begin position="421"/>
        <end position="501"/>
    </location>
</feature>
<dbReference type="Pfam" id="PF07676">
    <property type="entry name" value="PD40"/>
    <property type="match status" value="3"/>
</dbReference>
<feature type="domain" description="Protein kinase" evidence="8">
    <location>
        <begin position="12"/>
        <end position="281"/>
    </location>
</feature>
<protein>
    <recommendedName>
        <fullName evidence="1">non-specific serine/threonine protein kinase</fullName>
        <ecNumber evidence="1">2.7.11.1</ecNumber>
    </recommendedName>
</protein>
<evidence type="ECO:0000256" key="5">
    <source>
        <dbReference type="ARBA" id="ARBA00022777"/>
    </source>
</evidence>
<keyword evidence="4" id="KW-0547">Nucleotide-binding</keyword>
<evidence type="ECO:0000256" key="1">
    <source>
        <dbReference type="ARBA" id="ARBA00012513"/>
    </source>
</evidence>
<evidence type="ECO:0000256" key="6">
    <source>
        <dbReference type="ARBA" id="ARBA00022840"/>
    </source>
</evidence>
<dbReference type="CDD" id="cd14014">
    <property type="entry name" value="STKc_PknB_like"/>
    <property type="match status" value="1"/>
</dbReference>
<dbReference type="SUPFAM" id="SSF82171">
    <property type="entry name" value="DPP6 N-terminal domain-like"/>
    <property type="match status" value="1"/>
</dbReference>
<keyword evidence="10" id="KW-1185">Reference proteome</keyword>
<feature type="region of interest" description="Disordered" evidence="7">
    <location>
        <begin position="781"/>
        <end position="851"/>
    </location>
</feature>
<dbReference type="InterPro" id="IPR011009">
    <property type="entry name" value="Kinase-like_dom_sf"/>
</dbReference>
<evidence type="ECO:0000256" key="4">
    <source>
        <dbReference type="ARBA" id="ARBA00022741"/>
    </source>
</evidence>
<evidence type="ECO:0000256" key="2">
    <source>
        <dbReference type="ARBA" id="ARBA00022527"/>
    </source>
</evidence>
<dbReference type="PANTHER" id="PTHR43289:SF6">
    <property type="entry name" value="SERINE_THREONINE-PROTEIN KINASE NEKL-3"/>
    <property type="match status" value="1"/>
</dbReference>
<evidence type="ECO:0000313" key="9">
    <source>
        <dbReference type="EMBL" id="GAA3154193.1"/>
    </source>
</evidence>
<organism evidence="9 10">
    <name type="scientific">Blastococcus jejuensis</name>
    <dbReference type="NCBI Taxonomy" id="351224"/>
    <lineage>
        <taxon>Bacteria</taxon>
        <taxon>Bacillati</taxon>
        <taxon>Actinomycetota</taxon>
        <taxon>Actinomycetes</taxon>
        <taxon>Geodermatophilales</taxon>
        <taxon>Geodermatophilaceae</taxon>
        <taxon>Blastococcus</taxon>
    </lineage>
</organism>
<feature type="compositionally biased region" description="Low complexity" evidence="7">
    <location>
        <begin position="534"/>
        <end position="553"/>
    </location>
</feature>